<keyword evidence="4" id="KW-1185">Reference proteome</keyword>
<dbReference type="Pfam" id="PF05585">
    <property type="entry name" value="DUF1758"/>
    <property type="match status" value="1"/>
</dbReference>
<name>A0A0M3K2U9_ANISI</name>
<dbReference type="EMBL" id="UYRR01031875">
    <property type="protein sequence ID" value="VDK53068.1"/>
    <property type="molecule type" value="Genomic_DNA"/>
</dbReference>
<gene>
    <name evidence="3" type="ORF">ASIM_LOCUS14680</name>
</gene>
<organism evidence="5">
    <name type="scientific">Anisakis simplex</name>
    <name type="common">Herring worm</name>
    <dbReference type="NCBI Taxonomy" id="6269"/>
    <lineage>
        <taxon>Eukaryota</taxon>
        <taxon>Metazoa</taxon>
        <taxon>Ecdysozoa</taxon>
        <taxon>Nematoda</taxon>
        <taxon>Chromadorea</taxon>
        <taxon>Rhabditida</taxon>
        <taxon>Spirurina</taxon>
        <taxon>Ascaridomorpha</taxon>
        <taxon>Ascaridoidea</taxon>
        <taxon>Anisakidae</taxon>
        <taxon>Anisakis</taxon>
        <taxon>Anisakis simplex complex</taxon>
    </lineage>
</organism>
<evidence type="ECO:0000313" key="5">
    <source>
        <dbReference type="WBParaSite" id="ASIM_0001527001-mRNA-1"/>
    </source>
</evidence>
<evidence type="ECO:0000313" key="4">
    <source>
        <dbReference type="Proteomes" id="UP000267096"/>
    </source>
</evidence>
<feature type="compositionally biased region" description="Low complexity" evidence="1">
    <location>
        <begin position="232"/>
        <end position="241"/>
    </location>
</feature>
<dbReference type="InterPro" id="IPR008737">
    <property type="entry name" value="DUF1758"/>
</dbReference>
<evidence type="ECO:0000259" key="2">
    <source>
        <dbReference type="Pfam" id="PF05585"/>
    </source>
</evidence>
<reference evidence="5" key="1">
    <citation type="submission" date="2017-02" db="UniProtKB">
        <authorList>
            <consortium name="WormBaseParasite"/>
        </authorList>
    </citation>
    <scope>IDENTIFICATION</scope>
</reference>
<feature type="compositionally biased region" description="Basic residues" evidence="1">
    <location>
        <begin position="242"/>
        <end position="253"/>
    </location>
</feature>
<sequence>MEHNSALCENKGERTSGHENTEIHEGKEVVNEVEVKQMKNDSAFTTTVIKNGSEVKVDQNVILLCKKVRVCNPKQIHRCIETTAFFDAGCQRTFISDKLFNDLKLTAEKKENISIAVFGEEIPKSYDPKQVKLLLQLNEGNMKEIRAATVPILTKKLERVAKGAISGKEKGEQQLNISTIWEKPEIVIGMDYFFDLIEGFEKLASEQKKANGGMDRSGWDNPKTTGQSGKSQQRQMTQLQTKLKKQKRIKKEM</sequence>
<evidence type="ECO:0000313" key="3">
    <source>
        <dbReference type="EMBL" id="VDK53068.1"/>
    </source>
</evidence>
<feature type="domain" description="DUF1758" evidence="2">
    <location>
        <begin position="69"/>
        <end position="198"/>
    </location>
</feature>
<feature type="compositionally biased region" description="Polar residues" evidence="1">
    <location>
        <begin position="222"/>
        <end position="231"/>
    </location>
</feature>
<protein>
    <submittedName>
        <fullName evidence="5">DUF1758 domain-containing protein</fullName>
    </submittedName>
</protein>
<accession>A0A0M3K2U9</accession>
<dbReference type="WBParaSite" id="ASIM_0001527001-mRNA-1">
    <property type="protein sequence ID" value="ASIM_0001527001-mRNA-1"/>
    <property type="gene ID" value="ASIM_0001527001"/>
</dbReference>
<evidence type="ECO:0000256" key="1">
    <source>
        <dbReference type="SAM" id="MobiDB-lite"/>
    </source>
</evidence>
<feature type="region of interest" description="Disordered" evidence="1">
    <location>
        <begin position="1"/>
        <end position="22"/>
    </location>
</feature>
<feature type="region of interest" description="Disordered" evidence="1">
    <location>
        <begin position="207"/>
        <end position="253"/>
    </location>
</feature>
<dbReference type="OrthoDB" id="5872635at2759"/>
<dbReference type="Proteomes" id="UP000267096">
    <property type="component" value="Unassembled WGS sequence"/>
</dbReference>
<dbReference type="AlphaFoldDB" id="A0A0M3K2U9"/>
<feature type="compositionally biased region" description="Basic and acidic residues" evidence="1">
    <location>
        <begin position="10"/>
        <end position="22"/>
    </location>
</feature>
<proteinExistence type="predicted"/>
<reference evidence="3 4" key="2">
    <citation type="submission" date="2018-11" db="EMBL/GenBank/DDBJ databases">
        <authorList>
            <consortium name="Pathogen Informatics"/>
        </authorList>
    </citation>
    <scope>NUCLEOTIDE SEQUENCE [LARGE SCALE GENOMIC DNA]</scope>
</reference>